<organism evidence="2 3">
    <name type="scientific">Necator americanus</name>
    <name type="common">Human hookworm</name>
    <dbReference type="NCBI Taxonomy" id="51031"/>
    <lineage>
        <taxon>Eukaryota</taxon>
        <taxon>Metazoa</taxon>
        <taxon>Ecdysozoa</taxon>
        <taxon>Nematoda</taxon>
        <taxon>Chromadorea</taxon>
        <taxon>Rhabditida</taxon>
        <taxon>Rhabditina</taxon>
        <taxon>Rhabditomorpha</taxon>
        <taxon>Strongyloidea</taxon>
        <taxon>Ancylostomatidae</taxon>
        <taxon>Bunostominae</taxon>
        <taxon>Necator</taxon>
    </lineage>
</organism>
<dbReference type="Proteomes" id="UP000053676">
    <property type="component" value="Unassembled WGS sequence"/>
</dbReference>
<dbReference type="OMA" id="WYLDEEW"/>
<proteinExistence type="predicted"/>
<dbReference type="KEGG" id="nai:NECAME_09146"/>
<name>W2TFV6_NECAM</name>
<dbReference type="AlphaFoldDB" id="W2TFV6"/>
<accession>W2TFV6</accession>
<dbReference type="OrthoDB" id="10255969at2759"/>
<evidence type="ECO:0000256" key="1">
    <source>
        <dbReference type="SAM" id="Phobius"/>
    </source>
</evidence>
<evidence type="ECO:0000313" key="2">
    <source>
        <dbReference type="EMBL" id="ETN80474.1"/>
    </source>
</evidence>
<protein>
    <submittedName>
        <fullName evidence="2">Uncharacterized protein</fullName>
    </submittedName>
</protein>
<keyword evidence="1" id="KW-0472">Membrane</keyword>
<keyword evidence="1" id="KW-1133">Transmembrane helix</keyword>
<reference evidence="3" key="1">
    <citation type="journal article" date="2014" name="Nat. Genet.">
        <title>Genome of the human hookworm Necator americanus.</title>
        <authorList>
            <person name="Tang Y.T."/>
            <person name="Gao X."/>
            <person name="Rosa B.A."/>
            <person name="Abubucker S."/>
            <person name="Hallsworth-Pepin K."/>
            <person name="Martin J."/>
            <person name="Tyagi R."/>
            <person name="Heizer E."/>
            <person name="Zhang X."/>
            <person name="Bhonagiri-Palsikar V."/>
            <person name="Minx P."/>
            <person name="Warren W.C."/>
            <person name="Wang Q."/>
            <person name="Zhan B."/>
            <person name="Hotez P.J."/>
            <person name="Sternberg P.W."/>
            <person name="Dougall A."/>
            <person name="Gaze S.T."/>
            <person name="Mulvenna J."/>
            <person name="Sotillo J."/>
            <person name="Ranganathan S."/>
            <person name="Rabelo E.M."/>
            <person name="Wilson R.K."/>
            <person name="Felgner P.L."/>
            <person name="Bethony J."/>
            <person name="Hawdon J.M."/>
            <person name="Gasser R.B."/>
            <person name="Loukas A."/>
            <person name="Mitreva M."/>
        </authorList>
    </citation>
    <scope>NUCLEOTIDE SEQUENCE [LARGE SCALE GENOMIC DNA]</scope>
</reference>
<keyword evidence="3" id="KW-1185">Reference proteome</keyword>
<evidence type="ECO:0000313" key="3">
    <source>
        <dbReference type="Proteomes" id="UP000053676"/>
    </source>
</evidence>
<feature type="transmembrane region" description="Helical" evidence="1">
    <location>
        <begin position="57"/>
        <end position="78"/>
    </location>
</feature>
<sequence length="186" mass="20570">MFPPVVHLISAAPLFRNLSSSTIAGAASKSSSMFCDCLQQLWLLTRKNLILTKRNKVWTLFELILPILFTLPIIILIVRSGSIQLSPGKTFTTVPLDGGAADVTRAVGFVAAIKTRWCNRRDVSLGYYAREESIEAANKLMDKLAARFTTTVFTLNVVKFGSEDSLLDQLRVDAPNNTYYGCAIHK</sequence>
<dbReference type="EMBL" id="KI659083">
    <property type="protein sequence ID" value="ETN80474.1"/>
    <property type="molecule type" value="Genomic_DNA"/>
</dbReference>
<keyword evidence="1" id="KW-0812">Transmembrane</keyword>
<gene>
    <name evidence="2" type="ORF">NECAME_09146</name>
</gene>